<dbReference type="RefSeq" id="WP_131152944.1">
    <property type="nucleotide sequence ID" value="NZ_SJTG01000004.1"/>
</dbReference>
<evidence type="ECO:0000313" key="3">
    <source>
        <dbReference type="Proteomes" id="UP000291822"/>
    </source>
</evidence>
<dbReference type="AlphaFoldDB" id="A0A4V2NLF0"/>
<evidence type="ECO:0008006" key="4">
    <source>
        <dbReference type="Google" id="ProtNLM"/>
    </source>
</evidence>
<comment type="caution">
    <text evidence="2">The sequence shown here is derived from an EMBL/GenBank/DDBJ whole genome shotgun (WGS) entry which is preliminary data.</text>
</comment>
<dbReference type="SUPFAM" id="SSF52266">
    <property type="entry name" value="SGNH hydrolase"/>
    <property type="match status" value="1"/>
</dbReference>
<dbReference type="Gene3D" id="3.40.50.1110">
    <property type="entry name" value="SGNH hydrolase"/>
    <property type="match status" value="1"/>
</dbReference>
<dbReference type="InterPro" id="IPR050592">
    <property type="entry name" value="GDSL_lipolytic_enzyme"/>
</dbReference>
<keyword evidence="3" id="KW-1185">Reference proteome</keyword>
<accession>A0A4V2NLF0</accession>
<dbReference type="InterPro" id="IPR001087">
    <property type="entry name" value="GDSL"/>
</dbReference>
<protein>
    <recommendedName>
        <fullName evidence="4">SGNH/GDSL hydrolase family protein</fullName>
    </recommendedName>
</protein>
<name>A0A4V2NLF0_9GAMM</name>
<dbReference type="CDD" id="cd01846">
    <property type="entry name" value="fatty_acyltransferase_like"/>
    <property type="match status" value="1"/>
</dbReference>
<evidence type="ECO:0000313" key="2">
    <source>
        <dbReference type="EMBL" id="TCI08604.1"/>
    </source>
</evidence>
<dbReference type="InterPro" id="IPR036514">
    <property type="entry name" value="SGNH_hydro_sf"/>
</dbReference>
<gene>
    <name evidence="2" type="ORF">EZM97_28750</name>
</gene>
<dbReference type="Proteomes" id="UP000291822">
    <property type="component" value="Unassembled WGS sequence"/>
</dbReference>
<keyword evidence="1" id="KW-0732">Signal</keyword>
<organism evidence="2 3">
    <name type="scientific">Dyella soli</name>
    <dbReference type="NCBI Taxonomy" id="522319"/>
    <lineage>
        <taxon>Bacteria</taxon>
        <taxon>Pseudomonadati</taxon>
        <taxon>Pseudomonadota</taxon>
        <taxon>Gammaproteobacteria</taxon>
        <taxon>Lysobacterales</taxon>
        <taxon>Rhodanobacteraceae</taxon>
        <taxon>Dyella</taxon>
    </lineage>
</organism>
<dbReference type="EMBL" id="SJTG01000004">
    <property type="protein sequence ID" value="TCI08604.1"/>
    <property type="molecule type" value="Genomic_DNA"/>
</dbReference>
<feature type="chain" id="PRO_5020608398" description="SGNH/GDSL hydrolase family protein" evidence="1">
    <location>
        <begin position="21"/>
        <end position="405"/>
    </location>
</feature>
<dbReference type="GO" id="GO:0016788">
    <property type="term" value="F:hydrolase activity, acting on ester bonds"/>
    <property type="evidence" value="ECO:0007669"/>
    <property type="project" value="InterPro"/>
</dbReference>
<dbReference type="PANTHER" id="PTHR45642:SF141">
    <property type="entry name" value="SECRETED EFFECTOR PROTEIN SSEJ"/>
    <property type="match status" value="1"/>
</dbReference>
<evidence type="ECO:0000256" key="1">
    <source>
        <dbReference type="SAM" id="SignalP"/>
    </source>
</evidence>
<sequence length="405" mass="45744">MPTRFALILALLASTFPALAHQASSTHTYARCWYRLPSPALTPKTSFEWARDPQGHWLEIPGRWWSDHPLAWRNMFYTPTSAATLRAHCERTLAAKGIDTAWIDVHAADNALSFNYTFWSEAATPGHRLDRLIVFGDSLSDTSNLFNASQWRFPNASSWLLGRFSNGPVWPEYLAESTRLPLYNWAIAGAAAEPYIVVPGLMEQVASWAQYMDRAQGYDPSRTLFLVWIGANDIINYERPVADIARIVESAVERIIDRGGRHIAVINLPDLARVPSMHGNARQGDVARDTQRYNRLLQEAVAGIRAVTGIDVALVDAHGMFNALLASPRDYGLENVTQSCLNINTDTFRNYLASWHPRTTCHDAHRFLFWDLTHPTTHAHRIIAEKVRAVLRKRFSHAWPHADTP</sequence>
<feature type="signal peptide" evidence="1">
    <location>
        <begin position="1"/>
        <end position="20"/>
    </location>
</feature>
<proteinExistence type="predicted"/>
<dbReference type="PANTHER" id="PTHR45642">
    <property type="entry name" value="GDSL ESTERASE/LIPASE EXL3"/>
    <property type="match status" value="1"/>
</dbReference>
<reference evidence="2 3" key="1">
    <citation type="submission" date="2019-02" db="EMBL/GenBank/DDBJ databases">
        <title>Dyella amyloliquefaciens sp. nov., isolated from forest soil.</title>
        <authorList>
            <person name="Gao Z.-H."/>
            <person name="Qiu L.-H."/>
        </authorList>
    </citation>
    <scope>NUCLEOTIDE SEQUENCE [LARGE SCALE GENOMIC DNA]</scope>
    <source>
        <strain evidence="2 3">KACC 12747</strain>
    </source>
</reference>
<dbReference type="Pfam" id="PF00657">
    <property type="entry name" value="Lipase_GDSL"/>
    <property type="match status" value="1"/>
</dbReference>